<gene>
    <name evidence="3" type="ORF">N7496_010331</name>
</gene>
<dbReference type="PANTHER" id="PTHR31589:SF110">
    <property type="entry name" value="PROTEIN, PUTATIVE (DUF239)-RELATED"/>
    <property type="match status" value="1"/>
</dbReference>
<accession>A0A9W9RVI8</accession>
<dbReference type="Proteomes" id="UP001147782">
    <property type="component" value="Unassembled WGS sequence"/>
</dbReference>
<dbReference type="OrthoDB" id="1858978at2759"/>
<dbReference type="Pfam" id="PF03080">
    <property type="entry name" value="Neprosin"/>
    <property type="match status" value="1"/>
</dbReference>
<feature type="domain" description="Neprosin PEP catalytic" evidence="2">
    <location>
        <begin position="138"/>
        <end position="344"/>
    </location>
</feature>
<proteinExistence type="predicted"/>
<evidence type="ECO:0000313" key="4">
    <source>
        <dbReference type="Proteomes" id="UP001147782"/>
    </source>
</evidence>
<evidence type="ECO:0000259" key="2">
    <source>
        <dbReference type="PROSITE" id="PS52045"/>
    </source>
</evidence>
<organism evidence="3 4">
    <name type="scientific">Penicillium cataractarum</name>
    <dbReference type="NCBI Taxonomy" id="2100454"/>
    <lineage>
        <taxon>Eukaryota</taxon>
        <taxon>Fungi</taxon>
        <taxon>Dikarya</taxon>
        <taxon>Ascomycota</taxon>
        <taxon>Pezizomycotina</taxon>
        <taxon>Eurotiomycetes</taxon>
        <taxon>Eurotiomycetidae</taxon>
        <taxon>Eurotiales</taxon>
        <taxon>Aspergillaceae</taxon>
        <taxon>Penicillium</taxon>
    </lineage>
</organism>
<dbReference type="PROSITE" id="PS52045">
    <property type="entry name" value="NEPROSIN_PEP_CD"/>
    <property type="match status" value="1"/>
</dbReference>
<feature type="compositionally biased region" description="Basic and acidic residues" evidence="1">
    <location>
        <begin position="78"/>
        <end position="87"/>
    </location>
</feature>
<evidence type="ECO:0000313" key="3">
    <source>
        <dbReference type="EMBL" id="KAJ5364618.1"/>
    </source>
</evidence>
<feature type="region of interest" description="Disordered" evidence="1">
    <location>
        <begin position="63"/>
        <end position="89"/>
    </location>
</feature>
<dbReference type="InterPro" id="IPR004314">
    <property type="entry name" value="Neprosin"/>
</dbReference>
<reference evidence="3" key="2">
    <citation type="journal article" date="2023" name="IMA Fungus">
        <title>Comparative genomic study of the Penicillium genus elucidates a diverse pangenome and 15 lateral gene transfer events.</title>
        <authorList>
            <person name="Petersen C."/>
            <person name="Sorensen T."/>
            <person name="Nielsen M.R."/>
            <person name="Sondergaard T.E."/>
            <person name="Sorensen J.L."/>
            <person name="Fitzpatrick D.A."/>
            <person name="Frisvad J.C."/>
            <person name="Nielsen K.L."/>
        </authorList>
    </citation>
    <scope>NUCLEOTIDE SEQUENCE</scope>
    <source>
        <strain evidence="3">IBT 29864</strain>
    </source>
</reference>
<dbReference type="AlphaFoldDB" id="A0A9W9RVI8"/>
<sequence length="344" mass="37633">MSVTSSQSGIEAEPDVDSQGQNIVETAQYFIKKTASLNIVKTTIQPNGQIIDWIPIESQGEVASPPPLPALPSRRSTNAKDDSESWKTNRPLFLLEQPGSEKGPGGTVPILRQDLNLISGKQTLVQRLSKPPLPPGKKEDQTAWPHWYASTGQSVNNLGTNGGVSCYKAAVQNLADFSLLQTAVIKNNVPILGHPSASCVQTVEVGWINYPAQVAEPHLFTFFNTNGYTEIADYKGGWNTDVKGWVQYDNTIFPGTVLTPLCVDGGSQTELPIQVQLHQGNWWVLILDRWIGYYPASLFSNNVDDPARTLAQGSDQIDWYGEIYQTDVDLTTTDMGSGQWPSTG</sequence>
<keyword evidence="4" id="KW-1185">Reference proteome</keyword>
<protein>
    <submittedName>
        <fullName evidence="3">Carboxyl-terminal proteinase protein</fullName>
    </submittedName>
</protein>
<reference evidence="3" key="1">
    <citation type="submission" date="2022-11" db="EMBL/GenBank/DDBJ databases">
        <authorList>
            <person name="Petersen C."/>
        </authorList>
    </citation>
    <scope>NUCLEOTIDE SEQUENCE</scope>
    <source>
        <strain evidence="3">IBT 29864</strain>
    </source>
</reference>
<dbReference type="EMBL" id="JAPZBS010000008">
    <property type="protein sequence ID" value="KAJ5364618.1"/>
    <property type="molecule type" value="Genomic_DNA"/>
</dbReference>
<dbReference type="InterPro" id="IPR053168">
    <property type="entry name" value="Glutamic_endopeptidase"/>
</dbReference>
<name>A0A9W9RVI8_9EURO</name>
<dbReference type="GeneID" id="81442423"/>
<dbReference type="RefSeq" id="XP_056552244.1">
    <property type="nucleotide sequence ID" value="XM_056703244.1"/>
</dbReference>
<comment type="caution">
    <text evidence="3">The sequence shown here is derived from an EMBL/GenBank/DDBJ whole genome shotgun (WGS) entry which is preliminary data.</text>
</comment>
<evidence type="ECO:0000256" key="1">
    <source>
        <dbReference type="SAM" id="MobiDB-lite"/>
    </source>
</evidence>
<dbReference type="PANTHER" id="PTHR31589">
    <property type="entry name" value="PROTEIN, PUTATIVE (DUF239)-RELATED-RELATED"/>
    <property type="match status" value="1"/>
</dbReference>